<accession>A0A4V3C9S3</accession>
<name>A0A4V3C9S3_9ACTN</name>
<comment type="caution">
    <text evidence="1">The sequence shown here is derived from an EMBL/GenBank/DDBJ whole genome shotgun (WGS) entry which is preliminary data.</text>
</comment>
<protein>
    <submittedName>
        <fullName evidence="1">Uncharacterized protein</fullName>
    </submittedName>
</protein>
<evidence type="ECO:0000313" key="1">
    <source>
        <dbReference type="EMBL" id="TDO46879.1"/>
    </source>
</evidence>
<keyword evidence="2" id="KW-1185">Reference proteome</keyword>
<dbReference type="AlphaFoldDB" id="A0A4V3C9S3"/>
<evidence type="ECO:0000313" key="2">
    <source>
        <dbReference type="Proteomes" id="UP000295388"/>
    </source>
</evidence>
<sequence length="157" mass="17339">MFAHDFRRLGPAASLELMSDREIGAPAGPPTGADPELVLSQPDFAQAVRAALRALHRPDLLASNPLLRSRLVRDHGDPSADTLRALLLEAAESLRADPRDDKPFRAVDRTYLRPAATQERAAEVLGLPFTTYRRHLARGVGRIVDWLWTRELHGPPG</sequence>
<dbReference type="EMBL" id="SNWQ01000010">
    <property type="protein sequence ID" value="TDO46879.1"/>
    <property type="molecule type" value="Genomic_DNA"/>
</dbReference>
<proteinExistence type="predicted"/>
<gene>
    <name evidence="1" type="ORF">EV643_110262</name>
</gene>
<reference evidence="1 2" key="1">
    <citation type="submission" date="2019-03" db="EMBL/GenBank/DDBJ databases">
        <title>Genomic Encyclopedia of Type Strains, Phase III (KMG-III): the genomes of soil and plant-associated and newly described type strains.</title>
        <authorList>
            <person name="Whitman W."/>
        </authorList>
    </citation>
    <scope>NUCLEOTIDE SEQUENCE [LARGE SCALE GENOMIC DNA]</scope>
    <source>
        <strain evidence="1 2">VKM Ac-2527</strain>
    </source>
</reference>
<dbReference type="RefSeq" id="WP_202869693.1">
    <property type="nucleotide sequence ID" value="NZ_SNWQ01000010.1"/>
</dbReference>
<organism evidence="1 2">
    <name type="scientific">Kribbella caucasensis</name>
    <dbReference type="NCBI Taxonomy" id="2512215"/>
    <lineage>
        <taxon>Bacteria</taxon>
        <taxon>Bacillati</taxon>
        <taxon>Actinomycetota</taxon>
        <taxon>Actinomycetes</taxon>
        <taxon>Propionibacteriales</taxon>
        <taxon>Kribbellaceae</taxon>
        <taxon>Kribbella</taxon>
    </lineage>
</organism>
<dbReference type="Proteomes" id="UP000295388">
    <property type="component" value="Unassembled WGS sequence"/>
</dbReference>